<protein>
    <recommendedName>
        <fullName evidence="2">Putative auto-transporter adhesin head GIN domain-containing protein</fullName>
    </recommendedName>
</protein>
<evidence type="ECO:0000313" key="3">
    <source>
        <dbReference type="EMBL" id="CAF1312976.1"/>
    </source>
</evidence>
<reference evidence="3" key="1">
    <citation type="submission" date="2021-02" db="EMBL/GenBank/DDBJ databases">
        <authorList>
            <person name="Nowell W R."/>
        </authorList>
    </citation>
    <scope>NUCLEOTIDE SEQUENCE</scope>
</reference>
<gene>
    <name evidence="3" type="ORF">XAT740_LOCUS29487</name>
</gene>
<evidence type="ECO:0000259" key="2">
    <source>
        <dbReference type="Pfam" id="PF10988"/>
    </source>
</evidence>
<keyword evidence="1" id="KW-1133">Transmembrane helix</keyword>
<comment type="caution">
    <text evidence="3">The sequence shown here is derived from an EMBL/GenBank/DDBJ whole genome shotgun (WGS) entry which is preliminary data.</text>
</comment>
<evidence type="ECO:0000256" key="1">
    <source>
        <dbReference type="SAM" id="Phobius"/>
    </source>
</evidence>
<dbReference type="Proteomes" id="UP000663828">
    <property type="component" value="Unassembled WGS sequence"/>
</dbReference>
<evidence type="ECO:0000313" key="4">
    <source>
        <dbReference type="Proteomes" id="UP000663828"/>
    </source>
</evidence>
<accession>A0A815EQ39</accession>
<organism evidence="3 4">
    <name type="scientific">Adineta ricciae</name>
    <name type="common">Rotifer</name>
    <dbReference type="NCBI Taxonomy" id="249248"/>
    <lineage>
        <taxon>Eukaryota</taxon>
        <taxon>Metazoa</taxon>
        <taxon>Spiralia</taxon>
        <taxon>Gnathifera</taxon>
        <taxon>Rotifera</taxon>
        <taxon>Eurotatoria</taxon>
        <taxon>Bdelloidea</taxon>
        <taxon>Adinetida</taxon>
        <taxon>Adinetidae</taxon>
        <taxon>Adineta</taxon>
    </lineage>
</organism>
<name>A0A815EQ39_ADIRI</name>
<dbReference type="AlphaFoldDB" id="A0A815EQ39"/>
<keyword evidence="4" id="KW-1185">Reference proteome</keyword>
<feature type="transmembrane region" description="Helical" evidence="1">
    <location>
        <begin position="238"/>
        <end position="255"/>
    </location>
</feature>
<dbReference type="Pfam" id="PF10988">
    <property type="entry name" value="DUF2807"/>
    <property type="match status" value="1"/>
</dbReference>
<keyword evidence="1" id="KW-0472">Membrane</keyword>
<sequence>MVLISVSAILADRTIRRLTYKLDSDITGFVGDNIINYDLMRIDSSSPMSTLEIETEQWVHDCCFLITSQPVLRIRLKQDNNYPKITAYLRLRTPLSSLVMTGTGTLTTTNTIQSDSLMIEISGTCKAQMQVDIASKLDLIISGTGQVTMTGNVKGNGYIRLTGIGEFDGRACPMDTVTVDVASIGTAYVVGNEAVDVAVGGVGLVYYHGPLRNQRVNGYGSINTLTNVDGKLSRSSTITIYTSVNYFLILFYYLGLTNFLL</sequence>
<feature type="domain" description="Putative auto-transporter adhesin head GIN" evidence="2">
    <location>
        <begin position="47"/>
        <end position="209"/>
    </location>
</feature>
<proteinExistence type="predicted"/>
<dbReference type="EMBL" id="CAJNOR010002571">
    <property type="protein sequence ID" value="CAF1312976.1"/>
    <property type="molecule type" value="Genomic_DNA"/>
</dbReference>
<dbReference type="Gene3D" id="2.160.20.120">
    <property type="match status" value="1"/>
</dbReference>
<keyword evidence="1" id="KW-0812">Transmembrane</keyword>
<dbReference type="InterPro" id="IPR021255">
    <property type="entry name" value="DUF2807"/>
</dbReference>